<dbReference type="Pfam" id="PF07992">
    <property type="entry name" value="Pyr_redox_2"/>
    <property type="match status" value="1"/>
</dbReference>
<evidence type="ECO:0000313" key="3">
    <source>
        <dbReference type="Proteomes" id="UP000298017"/>
    </source>
</evidence>
<dbReference type="SUPFAM" id="SSF51905">
    <property type="entry name" value="FAD/NAD(P)-binding domain"/>
    <property type="match status" value="2"/>
</dbReference>
<dbReference type="GO" id="GO:0070224">
    <property type="term" value="F:sulfide:quinone oxidoreductase activity"/>
    <property type="evidence" value="ECO:0007669"/>
    <property type="project" value="TreeGrafter"/>
</dbReference>
<dbReference type="PANTHER" id="PTHR10632:SF2">
    <property type="entry name" value="SULFIDE:QUINONE OXIDOREDUCTASE, MITOCHONDRIAL"/>
    <property type="match status" value="1"/>
</dbReference>
<gene>
    <name evidence="2" type="ORF">E4P33_07285</name>
</gene>
<dbReference type="InterPro" id="IPR023753">
    <property type="entry name" value="FAD/NAD-binding_dom"/>
</dbReference>
<name>A0AAX2SFU3_KOCRH</name>
<dbReference type="InterPro" id="IPR036188">
    <property type="entry name" value="FAD/NAD-bd_sf"/>
</dbReference>
<dbReference type="RefSeq" id="WP_124109659.1">
    <property type="nucleotide sequence ID" value="NZ_CP072262.1"/>
</dbReference>
<dbReference type="PANTHER" id="PTHR10632">
    <property type="entry name" value="SULFIDE:QUINONE OXIDOREDUCTASE"/>
    <property type="match status" value="1"/>
</dbReference>
<dbReference type="GO" id="GO:0070221">
    <property type="term" value="P:sulfide oxidation, using sulfide:quinone oxidoreductase"/>
    <property type="evidence" value="ECO:0007669"/>
    <property type="project" value="TreeGrafter"/>
</dbReference>
<dbReference type="EMBL" id="SPNK01000006">
    <property type="protein sequence ID" value="TFI01350.1"/>
    <property type="molecule type" value="Genomic_DNA"/>
</dbReference>
<proteinExistence type="predicted"/>
<sequence>MRRIVIIGGGNAGLSCAARLLRQTSRDSVRVTVVEPSPTHTYSPMLSYVGSGMAGLSSVCKAQRRYMPSGARWIRARVTRVDPQAHTVALDDGTELDYDDLVVAPGIAPDLDRVPGLAAALDGPHAASNYITQLAPKTWDLMSGLRGGTAVFTIRFEDVGCGGVGYKPLFMACDHWRRTGVLEDLRVRVVVEAPELFPEPRVAGHIADALRRYGVEAVLDARIESVDPETRALRITRGGARETVEYDALHVVPPHRAPAWIADSGLADDGGAGRVAVEPETLRHVRFPHVWSLGDAAALGIMASGGAIRSQSPVLVHNLLAADSEELQRYDGYTVAPIALSRRTLLLAEVDRRMRPEPSFGVRDLANPRPWTFLFDRWLQPALYWKGILRGLI</sequence>
<evidence type="ECO:0000313" key="2">
    <source>
        <dbReference type="EMBL" id="TFI01350.1"/>
    </source>
</evidence>
<evidence type="ECO:0000259" key="1">
    <source>
        <dbReference type="Pfam" id="PF07992"/>
    </source>
</evidence>
<reference evidence="2 3" key="1">
    <citation type="submission" date="2019-03" db="EMBL/GenBank/DDBJ databases">
        <title>Genome Sequencing and Assembly of Various Microbes Isolated from Alder Root Nodule.</title>
        <authorList>
            <person name="Swanson E."/>
            <person name="Sevigny J.L."/>
            <person name="Pesce C."/>
            <person name="Davis I."/>
            <person name="Kleiner V."/>
            <person name="Tisa L."/>
        </authorList>
    </citation>
    <scope>NUCLEOTIDE SEQUENCE [LARGE SCALE GENOMIC DNA]</scope>
    <source>
        <strain evidence="2 3">4R-31</strain>
    </source>
</reference>
<dbReference type="GO" id="GO:0071949">
    <property type="term" value="F:FAD binding"/>
    <property type="evidence" value="ECO:0007669"/>
    <property type="project" value="TreeGrafter"/>
</dbReference>
<comment type="caution">
    <text evidence="2">The sequence shown here is derived from an EMBL/GenBank/DDBJ whole genome shotgun (WGS) entry which is preliminary data.</text>
</comment>
<dbReference type="Gene3D" id="3.50.50.60">
    <property type="entry name" value="FAD/NAD(P)-binding domain"/>
    <property type="match status" value="2"/>
</dbReference>
<accession>A0AAX2SFU3</accession>
<keyword evidence="3" id="KW-1185">Reference proteome</keyword>
<dbReference type="PROSITE" id="PS51257">
    <property type="entry name" value="PROKAR_LIPOPROTEIN"/>
    <property type="match status" value="1"/>
</dbReference>
<feature type="domain" description="FAD/NAD(P)-binding" evidence="1">
    <location>
        <begin position="3"/>
        <end position="302"/>
    </location>
</feature>
<organism evidence="2 3">
    <name type="scientific">Kocuria rhizophila</name>
    <dbReference type="NCBI Taxonomy" id="72000"/>
    <lineage>
        <taxon>Bacteria</taxon>
        <taxon>Bacillati</taxon>
        <taxon>Actinomycetota</taxon>
        <taxon>Actinomycetes</taxon>
        <taxon>Micrococcales</taxon>
        <taxon>Micrococcaceae</taxon>
        <taxon>Kocuria</taxon>
    </lineage>
</organism>
<protein>
    <submittedName>
        <fullName evidence="2">NAD(P)/FAD-dependent oxidoreductase</fullName>
    </submittedName>
</protein>
<dbReference type="AlphaFoldDB" id="A0AAX2SFU3"/>
<dbReference type="InterPro" id="IPR015904">
    <property type="entry name" value="Sulphide_quinone_reductase"/>
</dbReference>
<dbReference type="Proteomes" id="UP000298017">
    <property type="component" value="Unassembled WGS sequence"/>
</dbReference>